<dbReference type="EMBL" id="JAAARO010000013">
    <property type="protein sequence ID" value="KAF5737905.1"/>
    <property type="molecule type" value="Genomic_DNA"/>
</dbReference>
<organism evidence="3 4">
    <name type="scientific">Tripterygium wilfordii</name>
    <name type="common">Thunder God vine</name>
    <dbReference type="NCBI Taxonomy" id="458696"/>
    <lineage>
        <taxon>Eukaryota</taxon>
        <taxon>Viridiplantae</taxon>
        <taxon>Streptophyta</taxon>
        <taxon>Embryophyta</taxon>
        <taxon>Tracheophyta</taxon>
        <taxon>Spermatophyta</taxon>
        <taxon>Magnoliopsida</taxon>
        <taxon>eudicotyledons</taxon>
        <taxon>Gunneridae</taxon>
        <taxon>Pentapetalae</taxon>
        <taxon>rosids</taxon>
        <taxon>fabids</taxon>
        <taxon>Celastrales</taxon>
        <taxon>Celastraceae</taxon>
        <taxon>Tripterygium</taxon>
    </lineage>
</organism>
<keyword evidence="4" id="KW-1185">Reference proteome</keyword>
<dbReference type="Proteomes" id="UP000593562">
    <property type="component" value="Unassembled WGS sequence"/>
</dbReference>
<feature type="transmembrane region" description="Helical" evidence="1">
    <location>
        <begin position="380"/>
        <end position="398"/>
    </location>
</feature>
<reference evidence="3 4" key="1">
    <citation type="journal article" date="2020" name="Nat. Commun.">
        <title>Genome of Tripterygium wilfordii and identification of cytochrome P450 involved in triptolide biosynthesis.</title>
        <authorList>
            <person name="Tu L."/>
            <person name="Su P."/>
            <person name="Zhang Z."/>
            <person name="Gao L."/>
            <person name="Wang J."/>
            <person name="Hu T."/>
            <person name="Zhou J."/>
            <person name="Zhang Y."/>
            <person name="Zhao Y."/>
            <person name="Liu Y."/>
            <person name="Song Y."/>
            <person name="Tong Y."/>
            <person name="Lu Y."/>
            <person name="Yang J."/>
            <person name="Xu C."/>
            <person name="Jia M."/>
            <person name="Peters R.J."/>
            <person name="Huang L."/>
            <person name="Gao W."/>
        </authorList>
    </citation>
    <scope>NUCLEOTIDE SEQUENCE [LARGE SCALE GENOMIC DNA]</scope>
    <source>
        <strain evidence="4">cv. XIE 37</strain>
        <tissue evidence="3">Leaf</tissue>
    </source>
</reference>
<keyword evidence="1" id="KW-0812">Transmembrane</keyword>
<keyword evidence="2" id="KW-0732">Signal</keyword>
<dbReference type="FunCoup" id="A0A7J7CUU3">
    <property type="interactions" value="3"/>
</dbReference>
<dbReference type="InParanoid" id="A0A7J7CUU3"/>
<keyword evidence="1" id="KW-0472">Membrane</keyword>
<keyword evidence="1" id="KW-1133">Transmembrane helix</keyword>
<dbReference type="PANTHER" id="PTHR33538">
    <property type="entry name" value="PROTEIN GAMETE EXPRESSED 1"/>
    <property type="match status" value="1"/>
</dbReference>
<proteinExistence type="predicted"/>
<evidence type="ECO:0000313" key="4">
    <source>
        <dbReference type="Proteomes" id="UP000593562"/>
    </source>
</evidence>
<feature type="transmembrane region" description="Helical" evidence="1">
    <location>
        <begin position="410"/>
        <end position="429"/>
    </location>
</feature>
<feature type="signal peptide" evidence="2">
    <location>
        <begin position="1"/>
        <end position="22"/>
    </location>
</feature>
<evidence type="ECO:0008006" key="5">
    <source>
        <dbReference type="Google" id="ProtNLM"/>
    </source>
</evidence>
<evidence type="ECO:0000313" key="3">
    <source>
        <dbReference type="EMBL" id="KAF5737905.1"/>
    </source>
</evidence>
<dbReference type="InterPro" id="IPR040346">
    <property type="entry name" value="GEX1/Brambleberry"/>
</dbReference>
<comment type="caution">
    <text evidence="3">The sequence shown here is derived from an EMBL/GenBank/DDBJ whole genome shotgun (WGS) entry which is preliminary data.</text>
</comment>
<feature type="transmembrane region" description="Helical" evidence="1">
    <location>
        <begin position="444"/>
        <end position="461"/>
    </location>
</feature>
<dbReference type="AlphaFoldDB" id="A0A7J7CUU3"/>
<evidence type="ECO:0000256" key="1">
    <source>
        <dbReference type="SAM" id="Phobius"/>
    </source>
</evidence>
<evidence type="ECO:0000256" key="2">
    <source>
        <dbReference type="SAM" id="SignalP"/>
    </source>
</evidence>
<accession>A0A7J7CUU3</accession>
<name>A0A7J7CUU3_TRIWF</name>
<gene>
    <name evidence="3" type="ORF">HS088_TW13G00796</name>
</gene>
<sequence length="551" mass="63444">MSYGSCVLFFLILISISPVCLSWAWFSSSKESNSATDNPTSDTKEEYSNGFVAKFSMEDLNDQKALNRLENAKNKRVASNSCWQNAYTHLLSGCSDILATQEKKSRFAWHLTDCFQKDSGRTAFPYCDTKSAMTEEKLIIIEEKSDLLLKNSNQIHDSLNLVDLRVENVAQTTNKVEEHMNVWSKHSEAIYHKSVEISASQSELQEGQVMMNDGLKEGMNMLQNAYNDLGQEVGSLKIEVIEIEKEISKVGETMSWQMQNLQGKADDIGNMAGISLEKQKELQEGQSTALEGVRALNEFQTEALEESRRTLQQLVEYGQKQQEELCKCQEQLQQVHDHLIESSQTILKAQEEFESKQMRMFIALGKLFDLHNAMLLESRVIKAFLIYSMLIFVILMLTSTKQTNTVRPRLYIGVCATMLIEVLITKFTTTDIERQRWIISRLRYLYVGVAGIQLLYAIFTYRDYEVLNHKLLQALIEKVNSFQRKKEDLSWDNYSDDDDDDINWSSWIDSELSEEMDNYEDPDYIVPEEVGENSITTMAMARYNLRHRHNC</sequence>
<dbReference type="PANTHER" id="PTHR33538:SF2">
    <property type="entry name" value="PROTEIN GAMETE EXPRESSED 1"/>
    <property type="match status" value="1"/>
</dbReference>
<protein>
    <recommendedName>
        <fullName evidence="5">Gamete expressed protein 1</fullName>
    </recommendedName>
</protein>
<feature type="chain" id="PRO_5029796243" description="Gamete expressed protein 1" evidence="2">
    <location>
        <begin position="23"/>
        <end position="551"/>
    </location>
</feature>